<keyword evidence="3" id="KW-1185">Reference proteome</keyword>
<name>W7XHI0_TETTS</name>
<reference evidence="3" key="1">
    <citation type="journal article" date="2006" name="PLoS Biol.">
        <title>Macronuclear genome sequence of the ciliate Tetrahymena thermophila, a model eukaryote.</title>
        <authorList>
            <person name="Eisen J.A."/>
            <person name="Coyne R.S."/>
            <person name="Wu M."/>
            <person name="Wu D."/>
            <person name="Thiagarajan M."/>
            <person name="Wortman J.R."/>
            <person name="Badger J.H."/>
            <person name="Ren Q."/>
            <person name="Amedeo P."/>
            <person name="Jones K.M."/>
            <person name="Tallon L.J."/>
            <person name="Delcher A.L."/>
            <person name="Salzberg S.L."/>
            <person name="Silva J.C."/>
            <person name="Haas B.J."/>
            <person name="Majoros W.H."/>
            <person name="Farzad M."/>
            <person name="Carlton J.M."/>
            <person name="Smith R.K. Jr."/>
            <person name="Garg J."/>
            <person name="Pearlman R.E."/>
            <person name="Karrer K.M."/>
            <person name="Sun L."/>
            <person name="Manning G."/>
            <person name="Elde N.C."/>
            <person name="Turkewitz A.P."/>
            <person name="Asai D.J."/>
            <person name="Wilkes D.E."/>
            <person name="Wang Y."/>
            <person name="Cai H."/>
            <person name="Collins K."/>
            <person name="Stewart B.A."/>
            <person name="Lee S.R."/>
            <person name="Wilamowska K."/>
            <person name="Weinberg Z."/>
            <person name="Ruzzo W.L."/>
            <person name="Wloga D."/>
            <person name="Gaertig J."/>
            <person name="Frankel J."/>
            <person name="Tsao C.-C."/>
            <person name="Gorovsky M.A."/>
            <person name="Keeling P.J."/>
            <person name="Waller R.F."/>
            <person name="Patron N.J."/>
            <person name="Cherry J.M."/>
            <person name="Stover N.A."/>
            <person name="Krieger C.J."/>
            <person name="del Toro C."/>
            <person name="Ryder H.F."/>
            <person name="Williamson S.C."/>
            <person name="Barbeau R.A."/>
            <person name="Hamilton E.P."/>
            <person name="Orias E."/>
        </authorList>
    </citation>
    <scope>NUCLEOTIDE SEQUENCE [LARGE SCALE GENOMIC DNA]</scope>
    <source>
        <strain evidence="3">SB210</strain>
    </source>
</reference>
<keyword evidence="1" id="KW-0732">Signal</keyword>
<accession>W7XHI0</accession>
<dbReference type="AlphaFoldDB" id="W7XHI0"/>
<organism evidence="2 3">
    <name type="scientific">Tetrahymena thermophila (strain SB210)</name>
    <dbReference type="NCBI Taxonomy" id="312017"/>
    <lineage>
        <taxon>Eukaryota</taxon>
        <taxon>Sar</taxon>
        <taxon>Alveolata</taxon>
        <taxon>Ciliophora</taxon>
        <taxon>Intramacronucleata</taxon>
        <taxon>Oligohymenophorea</taxon>
        <taxon>Hymenostomatida</taxon>
        <taxon>Tetrahymenina</taxon>
        <taxon>Tetrahymenidae</taxon>
        <taxon>Tetrahymena</taxon>
    </lineage>
</organism>
<sequence>MAIYNPLLKAFYIFIQLLYPFPQAICQHVHLKIHQSSLIQTLKALNLWELIHCFINFFSLQFKQYQNILWSKSFHKAVNSLNLCNHGHLGQLLHSLTKSQHILVIYRYN</sequence>
<feature type="chain" id="PRO_5004906889" description="Transmembrane protein" evidence="1">
    <location>
        <begin position="27"/>
        <end position="109"/>
    </location>
</feature>
<dbReference type="GeneID" id="24439522"/>
<evidence type="ECO:0000313" key="3">
    <source>
        <dbReference type="Proteomes" id="UP000009168"/>
    </source>
</evidence>
<evidence type="ECO:0000256" key="1">
    <source>
        <dbReference type="SAM" id="SignalP"/>
    </source>
</evidence>
<evidence type="ECO:0008006" key="4">
    <source>
        <dbReference type="Google" id="ProtNLM"/>
    </source>
</evidence>
<gene>
    <name evidence="2" type="ORF">TTHERM_000549619</name>
</gene>
<feature type="signal peptide" evidence="1">
    <location>
        <begin position="1"/>
        <end position="26"/>
    </location>
</feature>
<protein>
    <recommendedName>
        <fullName evidence="4">Transmembrane protein</fullName>
    </recommendedName>
</protein>
<dbReference type="EMBL" id="GG662864">
    <property type="protein sequence ID" value="EWS76728.1"/>
    <property type="molecule type" value="Genomic_DNA"/>
</dbReference>
<proteinExistence type="predicted"/>
<evidence type="ECO:0000313" key="2">
    <source>
        <dbReference type="EMBL" id="EWS76728.1"/>
    </source>
</evidence>
<dbReference type="RefSeq" id="XP_012650721.1">
    <property type="nucleotide sequence ID" value="XM_012795267.1"/>
</dbReference>
<dbReference type="Proteomes" id="UP000009168">
    <property type="component" value="Unassembled WGS sequence"/>
</dbReference>
<dbReference type="InParanoid" id="W7XHI0"/>
<dbReference type="KEGG" id="tet:TTHERM_000549619"/>